<dbReference type="PANTHER" id="PTHR10361:SF24">
    <property type="entry name" value="P3 PROTEIN"/>
    <property type="match status" value="1"/>
</dbReference>
<dbReference type="Proteomes" id="UP000318833">
    <property type="component" value="Unassembled WGS sequence"/>
</dbReference>
<evidence type="ECO:0000256" key="1">
    <source>
        <dbReference type="ARBA" id="ARBA00004141"/>
    </source>
</evidence>
<dbReference type="RefSeq" id="WP_143917522.1">
    <property type="nucleotide sequence ID" value="NZ_CANLFO010000006.1"/>
</dbReference>
<reference evidence="6 7" key="1">
    <citation type="submission" date="2019-07" db="EMBL/GenBank/DDBJ databases">
        <title>The draft genome sequence of Aquimarina algiphila M91.</title>
        <authorList>
            <person name="Meng X."/>
        </authorList>
    </citation>
    <scope>NUCLEOTIDE SEQUENCE [LARGE SCALE GENOMIC DNA]</scope>
    <source>
        <strain evidence="6 7">M91</strain>
    </source>
</reference>
<comment type="subcellular location">
    <subcellularLocation>
        <location evidence="1">Membrane</location>
        <topology evidence="1">Multi-pass membrane protein</topology>
    </subcellularLocation>
</comment>
<evidence type="ECO:0000256" key="2">
    <source>
        <dbReference type="ARBA" id="ARBA00022692"/>
    </source>
</evidence>
<dbReference type="Pfam" id="PF01758">
    <property type="entry name" value="SBF"/>
    <property type="match status" value="1"/>
</dbReference>
<feature type="transmembrane region" description="Helical" evidence="5">
    <location>
        <begin position="67"/>
        <end position="86"/>
    </location>
</feature>
<feature type="transmembrane region" description="Helical" evidence="5">
    <location>
        <begin position="199"/>
        <end position="217"/>
    </location>
</feature>
<dbReference type="AlphaFoldDB" id="A0A554VGU7"/>
<keyword evidence="2 5" id="KW-0812">Transmembrane</keyword>
<keyword evidence="3 5" id="KW-1133">Transmembrane helix</keyword>
<evidence type="ECO:0000313" key="6">
    <source>
        <dbReference type="EMBL" id="TSE06649.1"/>
    </source>
</evidence>
<dbReference type="InterPro" id="IPR038770">
    <property type="entry name" value="Na+/solute_symporter_sf"/>
</dbReference>
<dbReference type="PANTHER" id="PTHR10361">
    <property type="entry name" value="SODIUM-BILE ACID COTRANSPORTER"/>
    <property type="match status" value="1"/>
</dbReference>
<feature type="transmembrane region" description="Helical" evidence="5">
    <location>
        <begin position="258"/>
        <end position="280"/>
    </location>
</feature>
<evidence type="ECO:0000256" key="3">
    <source>
        <dbReference type="ARBA" id="ARBA00022989"/>
    </source>
</evidence>
<feature type="transmembrane region" description="Helical" evidence="5">
    <location>
        <begin position="98"/>
        <end position="122"/>
    </location>
</feature>
<evidence type="ECO:0000256" key="4">
    <source>
        <dbReference type="ARBA" id="ARBA00023136"/>
    </source>
</evidence>
<dbReference type="Gene3D" id="1.20.1530.20">
    <property type="match status" value="1"/>
</dbReference>
<protein>
    <submittedName>
        <fullName evidence="6">Bile acid:sodium symporter family protein</fullName>
    </submittedName>
</protein>
<feature type="transmembrane region" description="Helical" evidence="5">
    <location>
        <begin position="170"/>
        <end position="187"/>
    </location>
</feature>
<keyword evidence="4 5" id="KW-0472">Membrane</keyword>
<gene>
    <name evidence="6" type="ORF">FOF46_18760</name>
</gene>
<dbReference type="InterPro" id="IPR004710">
    <property type="entry name" value="Bilac:Na_transpt"/>
</dbReference>
<feature type="transmembrane region" description="Helical" evidence="5">
    <location>
        <begin position="38"/>
        <end position="61"/>
    </location>
</feature>
<sequence length="290" mass="31153">MDSISTIVLASSLIIIMLGMGLSLVVDDFKRIFTYPKAIAVGLTNQIILLPILGFALASLFPLQPEVAIGIMILAACPGGPTSNLISHLAKGDIALSVTLTAISSFVTILTIPFIINFALLHFLDEGQMIKLDIINTIIQILVITIIPVSIGMIIRKYNEGFALRMAKPVRIASGVVLALVIVGITIKEKDNFVSYFDQAGTVALCLNVLTMVVGYYSARLFKIKNKSAISISIESGIQNGTLAITIAIVLLENTSFAIAPAVYSLLMFFTGGIAVYFGIKKSKRQDVNE</sequence>
<dbReference type="EMBL" id="VLNR01000043">
    <property type="protein sequence ID" value="TSE06649.1"/>
    <property type="molecule type" value="Genomic_DNA"/>
</dbReference>
<proteinExistence type="predicted"/>
<organism evidence="6 7">
    <name type="scientific">Aquimarina algiphila</name>
    <dbReference type="NCBI Taxonomy" id="2047982"/>
    <lineage>
        <taxon>Bacteria</taxon>
        <taxon>Pseudomonadati</taxon>
        <taxon>Bacteroidota</taxon>
        <taxon>Flavobacteriia</taxon>
        <taxon>Flavobacteriales</taxon>
        <taxon>Flavobacteriaceae</taxon>
        <taxon>Aquimarina</taxon>
    </lineage>
</organism>
<evidence type="ECO:0000313" key="7">
    <source>
        <dbReference type="Proteomes" id="UP000318833"/>
    </source>
</evidence>
<dbReference type="InterPro" id="IPR002657">
    <property type="entry name" value="BilAc:Na_symport/Acr3"/>
</dbReference>
<feature type="transmembrane region" description="Helical" evidence="5">
    <location>
        <begin position="134"/>
        <end position="158"/>
    </location>
</feature>
<dbReference type="GO" id="GO:0016020">
    <property type="term" value="C:membrane"/>
    <property type="evidence" value="ECO:0007669"/>
    <property type="project" value="UniProtKB-SubCell"/>
</dbReference>
<dbReference type="OrthoDB" id="9806785at2"/>
<feature type="transmembrane region" description="Helical" evidence="5">
    <location>
        <begin position="6"/>
        <end position="26"/>
    </location>
</feature>
<accession>A0A554VGU7</accession>
<name>A0A554VGU7_9FLAO</name>
<comment type="caution">
    <text evidence="6">The sequence shown here is derived from an EMBL/GenBank/DDBJ whole genome shotgun (WGS) entry which is preliminary data.</text>
</comment>
<evidence type="ECO:0000256" key="5">
    <source>
        <dbReference type="SAM" id="Phobius"/>
    </source>
</evidence>
<keyword evidence="7" id="KW-1185">Reference proteome</keyword>
<feature type="transmembrane region" description="Helical" evidence="5">
    <location>
        <begin position="229"/>
        <end position="252"/>
    </location>
</feature>